<accession>A0A2G5FID3</accession>
<proteinExistence type="predicted"/>
<dbReference type="SUPFAM" id="SSF51556">
    <property type="entry name" value="Metallo-dependent hydrolases"/>
    <property type="match status" value="1"/>
</dbReference>
<dbReference type="Gene3D" id="3.20.20.140">
    <property type="entry name" value="Metal-dependent hydrolases"/>
    <property type="match status" value="1"/>
</dbReference>
<dbReference type="InterPro" id="IPR032466">
    <property type="entry name" value="Metal_Hydrolase"/>
</dbReference>
<protein>
    <recommendedName>
        <fullName evidence="1">Amidohydrolase-related domain-containing protein</fullName>
    </recommendedName>
</protein>
<dbReference type="AlphaFoldDB" id="A0A2G5FID3"/>
<evidence type="ECO:0000313" key="3">
    <source>
        <dbReference type="Proteomes" id="UP000229504"/>
    </source>
</evidence>
<name>A0A2G5FID3_9PSED</name>
<gene>
    <name evidence="2" type="ORF">CDO35_16085</name>
</gene>
<comment type="caution">
    <text evidence="2">The sequence shown here is derived from an EMBL/GenBank/DDBJ whole genome shotgun (WGS) entry which is preliminary data.</text>
</comment>
<dbReference type="InterPro" id="IPR006680">
    <property type="entry name" value="Amidohydro-rel"/>
</dbReference>
<evidence type="ECO:0000313" key="2">
    <source>
        <dbReference type="EMBL" id="PIA67734.1"/>
    </source>
</evidence>
<dbReference type="InterPro" id="IPR052358">
    <property type="entry name" value="Aro_Compnd_Degr_Hydrolases"/>
</dbReference>
<dbReference type="Pfam" id="PF04909">
    <property type="entry name" value="Amidohydro_2"/>
    <property type="match status" value="1"/>
</dbReference>
<sequence length="296" mass="32868">MKMPAAVRSGLRRFAMSCSPMPTPIENTCDCHAHVFADPSQFPLDPSADYTPPVATAEHYRQQLDQLGIKRCVLVQPSVYGTDNSALLAALGQLGPGARGVAVIALDTPTSDLQVMHRQGVRGIRLNTLANNGPTLEQLPAFERCINGLPWHLQVLLRPQQMLGAIEQLEKVSAPLVLDHFASYTPETSDQEIDALFALAQRKDNLWIKLSAPYLFSDCSPQALDGYRRFSERAIELMPERLLWGTDWPHTARRDVPIDAEQLYSTITGWIRDNAVLRKITVDNPAALYQLEEDAA</sequence>
<organism evidence="2 3">
    <name type="scientific">Pseudomonas sediminis</name>
    <dbReference type="NCBI Taxonomy" id="1691904"/>
    <lineage>
        <taxon>Bacteria</taxon>
        <taxon>Pseudomonadati</taxon>
        <taxon>Pseudomonadota</taxon>
        <taxon>Gammaproteobacteria</taxon>
        <taxon>Pseudomonadales</taxon>
        <taxon>Pseudomonadaceae</taxon>
        <taxon>Pseudomonas</taxon>
    </lineage>
</organism>
<evidence type="ECO:0000259" key="1">
    <source>
        <dbReference type="Pfam" id="PF04909"/>
    </source>
</evidence>
<dbReference type="EMBL" id="NIQU01000006">
    <property type="protein sequence ID" value="PIA67734.1"/>
    <property type="molecule type" value="Genomic_DNA"/>
</dbReference>
<dbReference type="PANTHER" id="PTHR35563:SF2">
    <property type="entry name" value="BARREL METAL-DEPENDENT HYDROLASE, PUTATIVE (AFU_ORTHOLOGUE AFUA_1G16240)-RELATED"/>
    <property type="match status" value="1"/>
</dbReference>
<dbReference type="GO" id="GO:0016787">
    <property type="term" value="F:hydrolase activity"/>
    <property type="evidence" value="ECO:0007669"/>
    <property type="project" value="InterPro"/>
</dbReference>
<dbReference type="PANTHER" id="PTHR35563">
    <property type="entry name" value="BARREL METAL-DEPENDENT HYDROLASE, PUTATIVE (AFU_ORTHOLOGUE AFUA_1G16240)-RELATED"/>
    <property type="match status" value="1"/>
</dbReference>
<feature type="domain" description="Amidohydrolase-related" evidence="1">
    <location>
        <begin position="29"/>
        <end position="291"/>
    </location>
</feature>
<dbReference type="Proteomes" id="UP000229504">
    <property type="component" value="Unassembled WGS sequence"/>
</dbReference>
<reference evidence="3" key="1">
    <citation type="submission" date="2017-06" db="EMBL/GenBank/DDBJ databases">
        <authorList>
            <person name="Rastogi G."/>
            <person name="Vaishampayan P."/>
            <person name="Seuylemezian A."/>
        </authorList>
    </citation>
    <scope>NUCLEOTIDE SEQUENCE [LARGE SCALE GENOMIC DNA]</scope>
    <source>
        <strain evidence="3">PI11</strain>
    </source>
</reference>